<dbReference type="InterPro" id="IPR001307">
    <property type="entry name" value="Thiosulphate_STrfase_CS"/>
</dbReference>
<dbReference type="PROSITE" id="PS00683">
    <property type="entry name" value="RHODANESE_2"/>
    <property type="match status" value="1"/>
</dbReference>
<feature type="domain" description="Rhodanese" evidence="4">
    <location>
        <begin position="160"/>
        <end position="280"/>
    </location>
</feature>
<evidence type="ECO:0000313" key="5">
    <source>
        <dbReference type="EMBL" id="MBJ7608678.1"/>
    </source>
</evidence>
<comment type="catalytic activity">
    <reaction evidence="2">
        <text>thiosulfate + hydrogen cyanide = thiocyanate + sulfite + 2 H(+)</text>
        <dbReference type="Rhea" id="RHEA:16881"/>
        <dbReference type="ChEBI" id="CHEBI:15378"/>
        <dbReference type="ChEBI" id="CHEBI:17359"/>
        <dbReference type="ChEBI" id="CHEBI:18022"/>
        <dbReference type="ChEBI" id="CHEBI:18407"/>
        <dbReference type="ChEBI" id="CHEBI:33542"/>
        <dbReference type="EC" id="2.8.1.1"/>
    </reaction>
</comment>
<dbReference type="InterPro" id="IPR036873">
    <property type="entry name" value="Rhodanese-like_dom_sf"/>
</dbReference>
<feature type="domain" description="Rhodanese" evidence="4">
    <location>
        <begin position="21"/>
        <end position="129"/>
    </location>
</feature>
<dbReference type="PROSITE" id="PS50206">
    <property type="entry name" value="RHODANESE_3"/>
    <property type="match status" value="2"/>
</dbReference>
<sequence>MADYAHPGALVTTEWLQDHLTDDNVRVLEVDYDPSSAYQLGHIPGSVLVDWKRDINDTLRRDILSHEQFEQVLGRVGATPDTTLVLYGDMRNWFAAFAFWTFTIYGHADIRLLNGGRRKWFEEGRPTTEEVPDVAPTEYRAPQADTSLRAFLPDVKKVLGRDDFNLVDVRSPAEFKGEISAPPEYANEGAQRAGHIPGAANIPWAQAIKDDDTFKSADELRQLYAAQGVTGDTPVITYCRIGERSSHTWFVLRYLLGFPTVSNYDGSWSEWGNSVGVPVEKEVREPAVASA</sequence>
<comment type="caution">
    <text evidence="5">The sequence shown here is derived from an EMBL/GenBank/DDBJ whole genome shotgun (WGS) entry which is preliminary data.</text>
</comment>
<evidence type="ECO:0000256" key="3">
    <source>
        <dbReference type="RuleBase" id="RU000507"/>
    </source>
</evidence>
<dbReference type="PANTHER" id="PTHR43855">
    <property type="entry name" value="THIOSULFATE SULFURTRANSFERASE"/>
    <property type="match status" value="1"/>
</dbReference>
<dbReference type="AlphaFoldDB" id="A0A934NEE5"/>
<keyword evidence="3" id="KW-0808">Transferase</keyword>
<accession>A0A934NEE5</accession>
<keyword evidence="1" id="KW-0677">Repeat</keyword>
<protein>
    <recommendedName>
        <fullName evidence="3">Sulfurtransferase</fullName>
    </recommendedName>
</protein>
<dbReference type="SUPFAM" id="SSF52821">
    <property type="entry name" value="Rhodanese/Cell cycle control phosphatase"/>
    <property type="match status" value="2"/>
</dbReference>
<dbReference type="SMART" id="SM00450">
    <property type="entry name" value="RHOD"/>
    <property type="match status" value="2"/>
</dbReference>
<dbReference type="CDD" id="cd01448">
    <property type="entry name" value="TST_Repeat_1"/>
    <property type="match status" value="1"/>
</dbReference>
<gene>
    <name evidence="5" type="ORF">JF887_04500</name>
</gene>
<dbReference type="Pfam" id="PF00581">
    <property type="entry name" value="Rhodanese"/>
    <property type="match status" value="2"/>
</dbReference>
<dbReference type="Proteomes" id="UP000614410">
    <property type="component" value="Unassembled WGS sequence"/>
</dbReference>
<dbReference type="InterPro" id="IPR051126">
    <property type="entry name" value="Thiosulfate_sulfurtransferase"/>
</dbReference>
<evidence type="ECO:0000256" key="1">
    <source>
        <dbReference type="ARBA" id="ARBA00022737"/>
    </source>
</evidence>
<dbReference type="CDD" id="cd01449">
    <property type="entry name" value="TST_Repeat_2"/>
    <property type="match status" value="1"/>
</dbReference>
<evidence type="ECO:0000313" key="6">
    <source>
        <dbReference type="Proteomes" id="UP000614410"/>
    </source>
</evidence>
<dbReference type="EMBL" id="JAEKNN010000023">
    <property type="protein sequence ID" value="MBJ7608678.1"/>
    <property type="molecule type" value="Genomic_DNA"/>
</dbReference>
<dbReference type="InterPro" id="IPR001763">
    <property type="entry name" value="Rhodanese-like_dom"/>
</dbReference>
<reference evidence="5 6" key="1">
    <citation type="submission" date="2020-10" db="EMBL/GenBank/DDBJ databases">
        <title>Ca. Dormibacterota MAGs.</title>
        <authorList>
            <person name="Montgomery K."/>
        </authorList>
    </citation>
    <scope>NUCLEOTIDE SEQUENCE [LARGE SCALE GENOMIC DNA]</scope>
    <source>
        <strain evidence="5">Mitchell_Peninsula_5</strain>
    </source>
</reference>
<dbReference type="Gene3D" id="3.40.250.10">
    <property type="entry name" value="Rhodanese-like domain"/>
    <property type="match status" value="2"/>
</dbReference>
<evidence type="ECO:0000259" key="4">
    <source>
        <dbReference type="PROSITE" id="PS50206"/>
    </source>
</evidence>
<dbReference type="PANTHER" id="PTHR43855:SF1">
    <property type="entry name" value="THIOSULFATE SULFURTRANSFERASE"/>
    <property type="match status" value="1"/>
</dbReference>
<name>A0A934NEE5_9BACT</name>
<evidence type="ECO:0000256" key="2">
    <source>
        <dbReference type="ARBA" id="ARBA00047549"/>
    </source>
</evidence>
<organism evidence="5 6">
    <name type="scientific">Candidatus Amunia macphersoniae</name>
    <dbReference type="NCBI Taxonomy" id="3127014"/>
    <lineage>
        <taxon>Bacteria</taxon>
        <taxon>Bacillati</taxon>
        <taxon>Candidatus Dormiibacterota</taxon>
        <taxon>Candidatus Dormibacteria</taxon>
        <taxon>Candidatus Aeolococcales</taxon>
        <taxon>Candidatus Aeolococcaceae</taxon>
        <taxon>Candidatus Amunia</taxon>
    </lineage>
</organism>
<proteinExistence type="predicted"/>
<dbReference type="GO" id="GO:0004792">
    <property type="term" value="F:thiosulfate-cyanide sulfurtransferase activity"/>
    <property type="evidence" value="ECO:0007669"/>
    <property type="project" value="UniProtKB-EC"/>
</dbReference>